<dbReference type="PRINTS" id="PR00085">
    <property type="entry name" value="THFDHDRGNASE"/>
</dbReference>
<proteinExistence type="inferred from homology"/>
<accession>A0A239ZQL9</accession>
<dbReference type="EMBL" id="LT906470">
    <property type="protein sequence ID" value="SNV73385.1"/>
    <property type="molecule type" value="Genomic_DNA"/>
</dbReference>
<dbReference type="GO" id="GO:0004477">
    <property type="term" value="F:methenyltetrahydrofolate cyclohydrolase activity"/>
    <property type="evidence" value="ECO:0007669"/>
    <property type="project" value="UniProtKB-UniRule"/>
</dbReference>
<feature type="domain" description="Tetrahydrofolate dehydrogenase/cyclohydrolase catalytic" evidence="12">
    <location>
        <begin position="4"/>
        <end position="116"/>
    </location>
</feature>
<dbReference type="SUPFAM" id="SSF51735">
    <property type="entry name" value="NAD(P)-binding Rossmann-fold domains"/>
    <property type="match status" value="1"/>
</dbReference>
<comment type="subunit">
    <text evidence="11">Homodimer.</text>
</comment>
<keyword evidence="5 11" id="KW-0378">Hydrolase</keyword>
<dbReference type="InterPro" id="IPR000672">
    <property type="entry name" value="THF_DH/CycHdrlase"/>
</dbReference>
<evidence type="ECO:0000256" key="11">
    <source>
        <dbReference type="HAMAP-Rule" id="MF_01576"/>
    </source>
</evidence>
<dbReference type="GO" id="GO:0004488">
    <property type="term" value="F:methylenetetrahydrofolate dehydrogenase (NADP+) activity"/>
    <property type="evidence" value="ECO:0007669"/>
    <property type="project" value="UniProtKB-UniRule"/>
</dbReference>
<keyword evidence="3 11" id="KW-0028">Amino-acid biosynthesis</keyword>
<comment type="function">
    <text evidence="11">Catalyzes the oxidation of 5,10-methylenetetrahydrofolate to 5,10-methenyltetrahydrofolate and then the hydrolysis of 5,10-methenyltetrahydrofolate to 10-formyltetrahydrofolate.</text>
</comment>
<keyword evidence="15" id="KW-1185">Reference proteome</keyword>
<evidence type="ECO:0000256" key="10">
    <source>
        <dbReference type="ARBA" id="ARBA00023268"/>
    </source>
</evidence>
<dbReference type="InterPro" id="IPR020631">
    <property type="entry name" value="THF_DH/CycHdrlase_NAD-bd_dom"/>
</dbReference>
<keyword evidence="10 11" id="KW-0511">Multifunctional enzyme</keyword>
<dbReference type="GO" id="GO:0005829">
    <property type="term" value="C:cytosol"/>
    <property type="evidence" value="ECO:0007669"/>
    <property type="project" value="TreeGrafter"/>
</dbReference>
<dbReference type="SUPFAM" id="SSF53223">
    <property type="entry name" value="Aminoacid dehydrogenase-like, N-terminal domain"/>
    <property type="match status" value="1"/>
</dbReference>
<reference evidence="14 15" key="1">
    <citation type="submission" date="2017-06" db="EMBL/GenBank/DDBJ databases">
        <authorList>
            <consortium name="Pathogen Informatics"/>
        </authorList>
    </citation>
    <scope>NUCLEOTIDE SEQUENCE [LARGE SCALE GENOMIC DNA]</scope>
    <source>
        <strain evidence="14 15">NCTC12018</strain>
    </source>
</reference>
<dbReference type="GO" id="GO:0009086">
    <property type="term" value="P:methionine biosynthetic process"/>
    <property type="evidence" value="ECO:0007669"/>
    <property type="project" value="UniProtKB-KW"/>
</dbReference>
<dbReference type="CDD" id="cd01080">
    <property type="entry name" value="NAD_bind_m-THF_DH_Cyclohyd"/>
    <property type="match status" value="1"/>
</dbReference>
<comment type="catalytic activity">
    <reaction evidence="11">
        <text>(6R)-5,10-methenyltetrahydrofolate + H2O = (6R)-10-formyltetrahydrofolate + H(+)</text>
        <dbReference type="Rhea" id="RHEA:23700"/>
        <dbReference type="ChEBI" id="CHEBI:15377"/>
        <dbReference type="ChEBI" id="CHEBI:15378"/>
        <dbReference type="ChEBI" id="CHEBI:57455"/>
        <dbReference type="ChEBI" id="CHEBI:195366"/>
        <dbReference type="EC" id="3.5.4.9"/>
    </reaction>
</comment>
<feature type="binding site" evidence="11">
    <location>
        <begin position="161"/>
        <end position="163"/>
    </location>
    <ligand>
        <name>NADP(+)</name>
        <dbReference type="ChEBI" id="CHEBI:58349"/>
    </ligand>
</feature>
<name>A0A239ZQL9_9FIRM</name>
<evidence type="ECO:0000256" key="1">
    <source>
        <dbReference type="ARBA" id="ARBA00004777"/>
    </source>
</evidence>
<evidence type="ECO:0000256" key="3">
    <source>
        <dbReference type="ARBA" id="ARBA00022605"/>
    </source>
</evidence>
<dbReference type="Pfam" id="PF02882">
    <property type="entry name" value="THF_DHG_CYH_C"/>
    <property type="match status" value="1"/>
</dbReference>
<keyword evidence="9 11" id="KW-0486">Methionine biosynthesis</keyword>
<dbReference type="FunFam" id="3.40.50.720:FF:000094">
    <property type="entry name" value="Bifunctional protein FolD"/>
    <property type="match status" value="1"/>
</dbReference>
<dbReference type="GO" id="GO:0035999">
    <property type="term" value="P:tetrahydrofolate interconversion"/>
    <property type="evidence" value="ECO:0007669"/>
    <property type="project" value="UniProtKB-UniRule"/>
</dbReference>
<evidence type="ECO:0000259" key="13">
    <source>
        <dbReference type="Pfam" id="PF02882"/>
    </source>
</evidence>
<evidence type="ECO:0000256" key="6">
    <source>
        <dbReference type="ARBA" id="ARBA00022857"/>
    </source>
</evidence>
<dbReference type="HAMAP" id="MF_01576">
    <property type="entry name" value="THF_DHG_CYH"/>
    <property type="match status" value="1"/>
</dbReference>
<gene>
    <name evidence="11 14" type="primary">folD</name>
    <name evidence="14" type="ORF">SAMEA44547418_01617</name>
</gene>
<dbReference type="PANTHER" id="PTHR48099:SF5">
    <property type="entry name" value="C-1-TETRAHYDROFOLATE SYNTHASE, CYTOPLASMIC"/>
    <property type="match status" value="1"/>
</dbReference>
<dbReference type="AlphaFoldDB" id="A0A239ZQL9"/>
<keyword evidence="8 11" id="KW-0368">Histidine biosynthesis</keyword>
<comment type="similarity">
    <text evidence="11">Belongs to the tetrahydrofolate dehydrogenase/cyclohydrolase family.</text>
</comment>
<dbReference type="KEGG" id="vrm:44547418_01617"/>
<evidence type="ECO:0000256" key="9">
    <source>
        <dbReference type="ARBA" id="ARBA00023167"/>
    </source>
</evidence>
<dbReference type="EC" id="3.5.4.9" evidence="11"/>
<evidence type="ECO:0000313" key="15">
    <source>
        <dbReference type="Proteomes" id="UP000214973"/>
    </source>
</evidence>
<dbReference type="RefSeq" id="WP_095066434.1">
    <property type="nucleotide sequence ID" value="NZ_LT906470.1"/>
</dbReference>
<dbReference type="GO" id="GO:0000105">
    <property type="term" value="P:L-histidine biosynthetic process"/>
    <property type="evidence" value="ECO:0007669"/>
    <property type="project" value="UniProtKB-KW"/>
</dbReference>
<evidence type="ECO:0000256" key="4">
    <source>
        <dbReference type="ARBA" id="ARBA00022755"/>
    </source>
</evidence>
<organism evidence="14 15">
    <name type="scientific">Veillonella rodentium</name>
    <dbReference type="NCBI Taxonomy" id="248315"/>
    <lineage>
        <taxon>Bacteria</taxon>
        <taxon>Bacillati</taxon>
        <taxon>Bacillota</taxon>
        <taxon>Negativicutes</taxon>
        <taxon>Veillonellales</taxon>
        <taxon>Veillonellaceae</taxon>
        <taxon>Veillonella</taxon>
    </lineage>
</organism>
<comment type="pathway">
    <text evidence="1 11">One-carbon metabolism; tetrahydrofolate interconversion.</text>
</comment>
<dbReference type="Proteomes" id="UP000214973">
    <property type="component" value="Chromosome 1"/>
</dbReference>
<dbReference type="InterPro" id="IPR036291">
    <property type="entry name" value="NAD(P)-bd_dom_sf"/>
</dbReference>
<dbReference type="GO" id="GO:0006164">
    <property type="term" value="P:purine nucleotide biosynthetic process"/>
    <property type="evidence" value="ECO:0007669"/>
    <property type="project" value="UniProtKB-KW"/>
</dbReference>
<evidence type="ECO:0000256" key="7">
    <source>
        <dbReference type="ARBA" id="ARBA00023002"/>
    </source>
</evidence>
<comment type="caution">
    <text evidence="11">Lacks conserved residue(s) required for the propagation of feature annotation.</text>
</comment>
<dbReference type="Gene3D" id="3.40.50.720">
    <property type="entry name" value="NAD(P)-binding Rossmann-like Domain"/>
    <property type="match status" value="1"/>
</dbReference>
<sequence>MIELRGKAVADAHKEALQDKIAAVGDAVITMAVLLVGSDHGAHMYATFMEKTAKNFGYGFVLRELPETVSHDEVVTALRELNDDDTVHGILPLMPMPKHIDTEVLIDALDPKKDIDGLTTYNIGLVTAGKGGFAPCTAKACMAILDHYGIPVEGKHVVVVGRSQVIGKPVAFMTLAAHGTVTICHSRTPDLANYVKQGDIVIAAAGRPHMITADMIKPGAVVIDVGINELNGKTVGDVDYDAVKEIASAITPVPGGVGSVTTTMMLEAVYEAYHA</sequence>
<evidence type="ECO:0000256" key="8">
    <source>
        <dbReference type="ARBA" id="ARBA00023102"/>
    </source>
</evidence>
<protein>
    <recommendedName>
        <fullName evidence="11">Bifunctional protein FolD</fullName>
    </recommendedName>
    <domain>
        <recommendedName>
            <fullName evidence="11">Methylenetetrahydrofolate dehydrogenase</fullName>
            <ecNumber evidence="11">1.5.1.5</ecNumber>
        </recommendedName>
    </domain>
    <domain>
        <recommendedName>
            <fullName evidence="11">Methenyltetrahydrofolate cyclohydrolase</fullName>
            <ecNumber evidence="11">3.5.4.9</ecNumber>
        </recommendedName>
    </domain>
</protein>
<keyword evidence="7 11" id="KW-0560">Oxidoreductase</keyword>
<keyword evidence="4 11" id="KW-0658">Purine biosynthesis</keyword>
<dbReference type="Gene3D" id="3.40.50.10860">
    <property type="entry name" value="Leucine Dehydrogenase, chain A, domain 1"/>
    <property type="match status" value="1"/>
</dbReference>
<dbReference type="PANTHER" id="PTHR48099">
    <property type="entry name" value="C-1-TETRAHYDROFOLATE SYNTHASE, CYTOPLASMIC-RELATED"/>
    <property type="match status" value="1"/>
</dbReference>
<dbReference type="Pfam" id="PF00763">
    <property type="entry name" value="THF_DHG_CYH"/>
    <property type="match status" value="1"/>
</dbReference>
<feature type="binding site" evidence="11">
    <location>
        <position position="227"/>
    </location>
    <ligand>
        <name>NADP(+)</name>
        <dbReference type="ChEBI" id="CHEBI:58349"/>
    </ligand>
</feature>
<dbReference type="UniPathway" id="UPA00193"/>
<dbReference type="InterPro" id="IPR046346">
    <property type="entry name" value="Aminoacid_DH-like_N_sf"/>
</dbReference>
<keyword evidence="2 11" id="KW-0554">One-carbon metabolism</keyword>
<dbReference type="InterPro" id="IPR020630">
    <property type="entry name" value="THF_DH/CycHdrlase_cat_dom"/>
</dbReference>
<evidence type="ECO:0000256" key="5">
    <source>
        <dbReference type="ARBA" id="ARBA00022801"/>
    </source>
</evidence>
<evidence type="ECO:0000256" key="2">
    <source>
        <dbReference type="ARBA" id="ARBA00022563"/>
    </source>
</evidence>
<comment type="catalytic activity">
    <reaction evidence="11">
        <text>(6R)-5,10-methylene-5,6,7,8-tetrahydrofolate + NADP(+) = (6R)-5,10-methenyltetrahydrofolate + NADPH</text>
        <dbReference type="Rhea" id="RHEA:22812"/>
        <dbReference type="ChEBI" id="CHEBI:15636"/>
        <dbReference type="ChEBI" id="CHEBI:57455"/>
        <dbReference type="ChEBI" id="CHEBI:57783"/>
        <dbReference type="ChEBI" id="CHEBI:58349"/>
        <dbReference type="EC" id="1.5.1.5"/>
    </reaction>
</comment>
<dbReference type="EC" id="1.5.1.5" evidence="11"/>
<keyword evidence="6 11" id="KW-0521">NADP</keyword>
<evidence type="ECO:0000313" key="14">
    <source>
        <dbReference type="EMBL" id="SNV73385.1"/>
    </source>
</evidence>
<feature type="domain" description="Tetrahydrofolate dehydrogenase/cyclohydrolase NAD(P)-binding" evidence="13">
    <location>
        <begin position="135"/>
        <end position="273"/>
    </location>
</feature>
<evidence type="ECO:0000259" key="12">
    <source>
        <dbReference type="Pfam" id="PF00763"/>
    </source>
</evidence>